<evidence type="ECO:0000313" key="3">
    <source>
        <dbReference type="EMBL" id="SDW13033.1"/>
    </source>
</evidence>
<proteinExistence type="predicted"/>
<dbReference type="EMBL" id="FNNA01000001">
    <property type="protein sequence ID" value="SDW13033.1"/>
    <property type="molecule type" value="Genomic_DNA"/>
</dbReference>
<evidence type="ECO:0000313" key="2">
    <source>
        <dbReference type="EMBL" id="KGJ18035.1"/>
    </source>
</evidence>
<dbReference type="RefSeq" id="WP_036705355.1">
    <property type="nucleotide sequence ID" value="NZ_CP051542.1"/>
</dbReference>
<reference evidence="3" key="4">
    <citation type="submission" date="2016-10" db="EMBL/GenBank/DDBJ databases">
        <authorList>
            <person name="de Groot N.N."/>
        </authorList>
    </citation>
    <scope>NUCLEOTIDE SEQUENCE [LARGE SCALE GENOMIC DNA]</scope>
    <source>
        <strain evidence="3">DSM 29303</strain>
    </source>
</reference>
<dbReference type="Proteomes" id="UP000029858">
    <property type="component" value="Unassembled WGS sequence"/>
</dbReference>
<feature type="transmembrane region" description="Helical" evidence="1">
    <location>
        <begin position="62"/>
        <end position="81"/>
    </location>
</feature>
<protein>
    <submittedName>
        <fullName evidence="3">MtN3 and saliva related transmembrane protein</fullName>
    </submittedName>
</protein>
<accession>A0A099G5Q0</accession>
<dbReference type="InterPro" id="IPR004316">
    <property type="entry name" value="SWEET_rpt"/>
</dbReference>
<evidence type="ECO:0000313" key="4">
    <source>
        <dbReference type="Proteomes" id="UP000029858"/>
    </source>
</evidence>
<accession>A0A099G0W8</accession>
<sequence length="86" mass="9470">MSATELVGFAAAILGTVCWLPQVVKTWRSRAVDDLSWATNLLLFATVTMWLSYGLIKRDAPLILSNIVAVLSIGAILVAKLRWGRR</sequence>
<dbReference type="Pfam" id="PF03083">
    <property type="entry name" value="MtN3_slv"/>
    <property type="match status" value="1"/>
</dbReference>
<keyword evidence="1" id="KW-0472">Membrane</keyword>
<dbReference type="EMBL" id="JRKQ01000161">
    <property type="protein sequence ID" value="KGJ18035.1"/>
    <property type="molecule type" value="Genomic_DNA"/>
</dbReference>
<gene>
    <name evidence="2" type="ORF">IX56_16980</name>
    <name evidence="3" type="ORF">SAMN05444276_101188</name>
</gene>
<feature type="transmembrane region" description="Helical" evidence="1">
    <location>
        <begin position="6"/>
        <end position="24"/>
    </location>
</feature>
<reference evidence="5" key="3">
    <citation type="submission" date="2016-10" db="EMBL/GenBank/DDBJ databases">
        <authorList>
            <person name="Varghese N."/>
            <person name="Submissions S."/>
        </authorList>
    </citation>
    <scope>NUCLEOTIDE SEQUENCE [LARGE SCALE GENOMIC DNA]</scope>
    <source>
        <strain evidence="5">DSM 29303</strain>
    </source>
</reference>
<evidence type="ECO:0000313" key="5">
    <source>
        <dbReference type="Proteomes" id="UP000182944"/>
    </source>
</evidence>
<evidence type="ECO:0000256" key="1">
    <source>
        <dbReference type="SAM" id="Phobius"/>
    </source>
</evidence>
<accession>A0A099FZV3</accession>
<keyword evidence="1 3" id="KW-0812">Transmembrane</keyword>
<name>A0A099G0W8_9RHOB</name>
<keyword evidence="1" id="KW-1133">Transmembrane helix</keyword>
<keyword evidence="5" id="KW-1185">Reference proteome</keyword>
<reference evidence="2 4" key="1">
    <citation type="submission" date="2014-09" db="EMBL/GenBank/DDBJ databases">
        <authorList>
            <person name="McGinnis J.M."/>
            <person name="Wolfgang W.J."/>
        </authorList>
    </citation>
    <scope>NUCLEOTIDE SEQUENCE [LARGE SCALE GENOMIC DNA]</scope>
    <source>
        <strain evidence="2 4">5503</strain>
    </source>
</reference>
<dbReference type="Proteomes" id="UP000182944">
    <property type="component" value="Unassembled WGS sequence"/>
</dbReference>
<dbReference type="STRING" id="1545044.SAMN05444276_101188"/>
<feature type="transmembrane region" description="Helical" evidence="1">
    <location>
        <begin position="36"/>
        <end position="56"/>
    </location>
</feature>
<dbReference type="OrthoDB" id="9814012at2"/>
<reference evidence="2 4" key="2">
    <citation type="submission" date="2014-10" db="EMBL/GenBank/DDBJ databases">
        <title>Paracoccus sanguinis sp. nov., isolated from clinical specimens of New York State patients.</title>
        <authorList>
            <person name="Mingle L.A."/>
            <person name="Cole J.A."/>
            <person name="Lapierre P."/>
            <person name="Musser K.A."/>
        </authorList>
    </citation>
    <scope>NUCLEOTIDE SEQUENCE [LARGE SCALE GENOMIC DNA]</scope>
    <source>
        <strain evidence="2 4">5503</strain>
    </source>
</reference>
<dbReference type="Gene3D" id="1.20.1280.290">
    <property type="match status" value="1"/>
</dbReference>
<organism evidence="2 4">
    <name type="scientific">Paracoccus sanguinis</name>
    <dbReference type="NCBI Taxonomy" id="1545044"/>
    <lineage>
        <taxon>Bacteria</taxon>
        <taxon>Pseudomonadati</taxon>
        <taxon>Pseudomonadota</taxon>
        <taxon>Alphaproteobacteria</taxon>
        <taxon>Rhodobacterales</taxon>
        <taxon>Paracoccaceae</taxon>
        <taxon>Paracoccus</taxon>
    </lineage>
</organism>
<dbReference type="AlphaFoldDB" id="A0A099G0W8"/>
<dbReference type="GO" id="GO:0016020">
    <property type="term" value="C:membrane"/>
    <property type="evidence" value="ECO:0007669"/>
    <property type="project" value="InterPro"/>
</dbReference>